<dbReference type="Proteomes" id="UP001321249">
    <property type="component" value="Unassembled WGS sequence"/>
</dbReference>
<accession>A0AAJ5ZLV0</accession>
<sequence length="280" mass="31438">MSSVWSYGQSQPVPTLEYRGVHAGTVATPLELALEQAQIAHDEGLEVFFGPQFNMEQAPGGFEVYSGPKSDEWWTEWLKLADEMWTWQATVAELIDAEYMMVPGPLFHVYEYIDKPSDDPFIINFEAEQTRLMAKIREIYSGKLIVSGSNTNYDFNGVTTYDTGLPELPADTTVAEYIEYYEGRFIERVDPIYEKWGNPVFFYTVHAPAVPTADDPSGELAQANAIEAIFQVIADRPFINGSLSWAYDMIDAPLVPTDGIRGRLAEAVFAKWYAILGGEN</sequence>
<protein>
    <submittedName>
        <fullName evidence="2">Uncharacterized protein</fullName>
    </submittedName>
</protein>
<evidence type="ECO:0000313" key="1">
    <source>
        <dbReference type="EMBL" id="MDG0866517.1"/>
    </source>
</evidence>
<dbReference type="Gene3D" id="3.20.20.80">
    <property type="entry name" value="Glycosidases"/>
    <property type="match status" value="1"/>
</dbReference>
<evidence type="ECO:0000313" key="3">
    <source>
        <dbReference type="Proteomes" id="UP001219901"/>
    </source>
</evidence>
<reference evidence="3 4" key="1">
    <citation type="submission" date="2019-11" db="EMBL/GenBank/DDBJ databases">
        <authorList>
            <person name="Cho J.-C."/>
        </authorList>
    </citation>
    <scope>NUCLEOTIDE SEQUENCE [LARGE SCALE GENOMIC DNA]</scope>
    <source>
        <strain evidence="2 3">JH1073</strain>
        <strain evidence="1 4">JH702</strain>
    </source>
</reference>
<proteinExistence type="predicted"/>
<dbReference type="EMBL" id="WMBE01000002">
    <property type="protein sequence ID" value="MDG0866517.1"/>
    <property type="molecule type" value="Genomic_DNA"/>
</dbReference>
<gene>
    <name evidence="1" type="ORF">GKO46_05445</name>
    <name evidence="2" type="ORF">GKO48_13690</name>
</gene>
<reference evidence="3" key="3">
    <citation type="submission" date="2023-06" db="EMBL/GenBank/DDBJ databases">
        <title>Pangenomics reveal diversification of enzyme families and niche specialization in globally abundant SAR202 bacteria.</title>
        <authorList>
            <person name="Saw J.H.W."/>
        </authorList>
    </citation>
    <scope>NUCLEOTIDE SEQUENCE [LARGE SCALE GENOMIC DNA]</scope>
    <source>
        <strain evidence="3">JH1073</strain>
    </source>
</reference>
<dbReference type="AlphaFoldDB" id="A0AAJ5ZLV0"/>
<evidence type="ECO:0000313" key="2">
    <source>
        <dbReference type="EMBL" id="WFG40608.1"/>
    </source>
</evidence>
<reference evidence="2" key="2">
    <citation type="journal article" date="2023" name="Nat. Commun.">
        <title>Cultivation of marine bacteria of the SAR202 clade.</title>
        <authorList>
            <person name="Lim Y."/>
            <person name="Seo J.H."/>
            <person name="Giovannoni S.J."/>
            <person name="Kang I."/>
            <person name="Cho J.C."/>
        </authorList>
    </citation>
    <scope>NUCLEOTIDE SEQUENCE</scope>
    <source>
        <strain evidence="2">JH1073</strain>
    </source>
</reference>
<dbReference type="InterPro" id="IPR017853">
    <property type="entry name" value="GH"/>
</dbReference>
<name>A0AAJ5ZLV0_9CHLR</name>
<keyword evidence="3" id="KW-1185">Reference proteome</keyword>
<organism evidence="2 3">
    <name type="scientific">Candidatus Lucifugimonas marina</name>
    <dbReference type="NCBI Taxonomy" id="3038979"/>
    <lineage>
        <taxon>Bacteria</taxon>
        <taxon>Bacillati</taxon>
        <taxon>Chloroflexota</taxon>
        <taxon>Dehalococcoidia</taxon>
        <taxon>SAR202 cluster</taxon>
        <taxon>Candidatus Lucifugimonadales</taxon>
        <taxon>Candidatus Lucifugimonadaceae</taxon>
        <taxon>Candidatus Lucifugimonas</taxon>
    </lineage>
</organism>
<dbReference type="Proteomes" id="UP001219901">
    <property type="component" value="Chromosome"/>
</dbReference>
<dbReference type="RefSeq" id="WP_342823996.1">
    <property type="nucleotide sequence ID" value="NZ_CP046146.1"/>
</dbReference>
<evidence type="ECO:0000313" key="4">
    <source>
        <dbReference type="Proteomes" id="UP001321249"/>
    </source>
</evidence>
<dbReference type="SUPFAM" id="SSF51445">
    <property type="entry name" value="(Trans)glycosidases"/>
    <property type="match status" value="1"/>
</dbReference>
<dbReference type="EMBL" id="CP046147">
    <property type="protein sequence ID" value="WFG40608.1"/>
    <property type="molecule type" value="Genomic_DNA"/>
</dbReference>